<dbReference type="AlphaFoldDB" id="A0A177JSL8"/>
<proteinExistence type="predicted"/>
<organism evidence="1 2">
    <name type="scientific">Sphingobium yanoikuyae</name>
    <name type="common">Sphingomonas yanoikuyae</name>
    <dbReference type="NCBI Taxonomy" id="13690"/>
    <lineage>
        <taxon>Bacteria</taxon>
        <taxon>Pseudomonadati</taxon>
        <taxon>Pseudomonadota</taxon>
        <taxon>Alphaproteobacteria</taxon>
        <taxon>Sphingomonadales</taxon>
        <taxon>Sphingomonadaceae</taxon>
        <taxon>Sphingobium</taxon>
    </lineage>
</organism>
<name>A0A177JSL8_SPHYA</name>
<comment type="caution">
    <text evidence="1">The sequence shown here is derived from an EMBL/GenBank/DDBJ whole genome shotgun (WGS) entry which is preliminary data.</text>
</comment>
<reference evidence="1 2" key="1">
    <citation type="submission" date="2016-02" db="EMBL/GenBank/DDBJ databases">
        <authorList>
            <person name="Wen L."/>
            <person name="He K."/>
            <person name="Yang H."/>
        </authorList>
    </citation>
    <scope>NUCLEOTIDE SEQUENCE [LARGE SCALE GENOMIC DNA]</scope>
    <source>
        <strain evidence="1 2">CD09_2</strain>
    </source>
</reference>
<protein>
    <submittedName>
        <fullName evidence="1">Uncharacterized protein</fullName>
    </submittedName>
</protein>
<evidence type="ECO:0000313" key="1">
    <source>
        <dbReference type="EMBL" id="OAH43315.1"/>
    </source>
</evidence>
<sequence length="86" mass="9309">MPISEVPTVRSIPPNKPDIGAGRINFIKGATGHFPLSGWPLHNDSKVLSIGRGGDLLHSYRAKDIVYRQGGRICRSGDQSDGRKGQ</sequence>
<dbReference type="Proteomes" id="UP000077262">
    <property type="component" value="Unassembled WGS sequence"/>
</dbReference>
<dbReference type="RefSeq" id="WP_029547499.1">
    <property type="nucleotide sequence ID" value="NZ_LSTR01000035.1"/>
</dbReference>
<accession>A0A177JSL8</accession>
<dbReference type="EMBL" id="LSTR01000035">
    <property type="protein sequence ID" value="OAH43315.1"/>
    <property type="molecule type" value="Genomic_DNA"/>
</dbReference>
<gene>
    <name evidence="1" type="ORF">AX777_10840</name>
</gene>
<evidence type="ECO:0000313" key="2">
    <source>
        <dbReference type="Proteomes" id="UP000077262"/>
    </source>
</evidence>